<dbReference type="PROSITE" id="PS52035">
    <property type="entry name" value="PEPTIDASE_M14"/>
    <property type="match status" value="1"/>
</dbReference>
<dbReference type="GO" id="GO:0004181">
    <property type="term" value="F:metallocarboxypeptidase activity"/>
    <property type="evidence" value="ECO:0007669"/>
    <property type="project" value="InterPro"/>
</dbReference>
<dbReference type="AlphaFoldDB" id="A0AA49JXP0"/>
<dbReference type="PANTHER" id="PTHR11705">
    <property type="entry name" value="PROTEASE FAMILY M14 CARBOXYPEPTIDASE A,B"/>
    <property type="match status" value="1"/>
</dbReference>
<evidence type="ECO:0000256" key="8">
    <source>
        <dbReference type="SAM" id="MobiDB-lite"/>
    </source>
</evidence>
<dbReference type="RefSeq" id="WP_367886767.1">
    <property type="nucleotide sequence ID" value="NZ_CP130612.1"/>
</dbReference>
<comment type="cofactor">
    <cofactor evidence="1">
        <name>Zn(2+)</name>
        <dbReference type="ChEBI" id="CHEBI:29105"/>
    </cofactor>
</comment>
<evidence type="ECO:0000256" key="2">
    <source>
        <dbReference type="ARBA" id="ARBA00005988"/>
    </source>
</evidence>
<dbReference type="GO" id="GO:0005615">
    <property type="term" value="C:extracellular space"/>
    <property type="evidence" value="ECO:0007669"/>
    <property type="project" value="TreeGrafter"/>
</dbReference>
<accession>A0AA49JXP0</accession>
<evidence type="ECO:0000256" key="7">
    <source>
        <dbReference type="PROSITE-ProRule" id="PRU01379"/>
    </source>
</evidence>
<dbReference type="CDD" id="cd06905">
    <property type="entry name" value="M14-like"/>
    <property type="match status" value="1"/>
</dbReference>
<keyword evidence="4" id="KW-0378">Hydrolase</keyword>
<feature type="domain" description="Peptidase M14" evidence="10">
    <location>
        <begin position="66"/>
        <end position="440"/>
    </location>
</feature>
<dbReference type="Gene3D" id="3.40.630.10">
    <property type="entry name" value="Zn peptidases"/>
    <property type="match status" value="1"/>
</dbReference>
<keyword evidence="5" id="KW-0862">Zinc</keyword>
<sequence>MTIIRTTSIAALGTAALLAASALHTLDAQQIRTAPPPTRATQAPVAGALAALGSPPNPKVAVSWDRFYDHAGLLEIGRRLAAAHPGFVKLGSIGKSTEGRDMFLLTVTNHAVGDADKKPAMWIDGNIHANEIQGAEFSLYTAWYLAEMADRVPAVDSLLRNYTLYIVPSINPDGRDHYIHQPNNASSPRTGLAPRDTDGDGRMDEDGLDDLNGDGHITQMRRRNPNGRFRVSPEDPRLLVPVLPGEQGEYDLLGAEGFDNDGDGVVNEDGPGVYDPNRNWPWRWAPQYVQGGADRYPGSLIETRNIMDFVIAHPNIAGAQSYHNSGGMLLRGPGVPQDEYRPQDVQVFDVLGRVGEEVLPGYRYMIVWKDLYTVWGGELDWFYGARGILTFSNELWTPFLYFYQQPERGGGGFGGGNPNNRQYQTTESRFNRLLLMGEAMVEWTEVDHPQYGKVEVGGTKKNFGRVEPGFMLQSDGHRNMMFTLYQTSQMPLVEVDSVTTRSLGNGLTEVTAVVVNRRVAPTHTQQDLENRITRPNLVSLTGGRVIAGFTIDNPLSGDATEQKLDPARIRVANIPGQGIVRVKWIVQGTGPFTVTADSQKGGMSTLRSR</sequence>
<evidence type="ECO:0000256" key="1">
    <source>
        <dbReference type="ARBA" id="ARBA00001947"/>
    </source>
</evidence>
<evidence type="ECO:0000313" key="12">
    <source>
        <dbReference type="EMBL" id="WKW13972.1"/>
    </source>
</evidence>
<dbReference type="KEGG" id="pspc:Strain318_000297"/>
<dbReference type="GO" id="GO:0008270">
    <property type="term" value="F:zinc ion binding"/>
    <property type="evidence" value="ECO:0007669"/>
    <property type="project" value="InterPro"/>
</dbReference>
<proteinExistence type="inferred from homology"/>
<evidence type="ECO:0000259" key="10">
    <source>
        <dbReference type="PROSITE" id="PS52035"/>
    </source>
</evidence>
<feature type="signal peptide" evidence="9">
    <location>
        <begin position="1"/>
        <end position="25"/>
    </location>
</feature>
<reference evidence="12" key="1">
    <citation type="submission" date="2023-07" db="EMBL/GenBank/DDBJ databases">
        <authorList>
            <person name="Haufschild T."/>
            <person name="Kallscheuer N."/>
            <person name="Hammer J."/>
            <person name="Kohn T."/>
            <person name="Kabuu M."/>
            <person name="Jogler M."/>
            <person name="Wohfarth N."/>
            <person name="Heuer A."/>
            <person name="Rohde M."/>
            <person name="van Teeseling M.C.F."/>
            <person name="Jogler C."/>
        </authorList>
    </citation>
    <scope>NUCLEOTIDE SEQUENCE</scope>
    <source>
        <strain evidence="11">Strain 138</strain>
        <strain evidence="12">Strain 318</strain>
    </source>
</reference>
<keyword evidence="9" id="KW-0732">Signal</keyword>
<keyword evidence="3" id="KW-0645">Protease</keyword>
<dbReference type="EMBL" id="CP130612">
    <property type="protein sequence ID" value="WKW11062.1"/>
    <property type="molecule type" value="Genomic_DNA"/>
</dbReference>
<evidence type="ECO:0000256" key="3">
    <source>
        <dbReference type="ARBA" id="ARBA00022670"/>
    </source>
</evidence>
<comment type="similarity">
    <text evidence="2 7">Belongs to the peptidase M14 family.</text>
</comment>
<feature type="chain" id="PRO_5041453318" evidence="9">
    <location>
        <begin position="26"/>
        <end position="609"/>
    </location>
</feature>
<dbReference type="Proteomes" id="UP001229955">
    <property type="component" value="Chromosome"/>
</dbReference>
<dbReference type="Pfam" id="PF00246">
    <property type="entry name" value="Peptidase_M14"/>
    <property type="match status" value="1"/>
</dbReference>
<keyword evidence="6" id="KW-0482">Metalloprotease</keyword>
<name>A0AA49JXP0_9BACT</name>
<feature type="active site" description="Proton donor/acceptor" evidence="7">
    <location>
        <position position="394"/>
    </location>
</feature>
<accession>A0AA49JSB5</accession>
<organism evidence="12 13">
    <name type="scientific">Pseudogemmatithrix spongiicola</name>
    <dbReference type="NCBI Taxonomy" id="3062599"/>
    <lineage>
        <taxon>Bacteria</taxon>
        <taxon>Pseudomonadati</taxon>
        <taxon>Gemmatimonadota</taxon>
        <taxon>Gemmatimonadia</taxon>
        <taxon>Gemmatimonadales</taxon>
        <taxon>Gemmatimonadaceae</taxon>
        <taxon>Pseudogemmatithrix</taxon>
    </lineage>
</organism>
<dbReference type="EMBL" id="CP130613">
    <property type="protein sequence ID" value="WKW13972.1"/>
    <property type="molecule type" value="Genomic_DNA"/>
</dbReference>
<evidence type="ECO:0000256" key="6">
    <source>
        <dbReference type="ARBA" id="ARBA00023049"/>
    </source>
</evidence>
<gene>
    <name evidence="11" type="ORF">Strain138_000297</name>
    <name evidence="12" type="ORF">Strain318_000297</name>
</gene>
<evidence type="ECO:0000256" key="9">
    <source>
        <dbReference type="SAM" id="SignalP"/>
    </source>
</evidence>
<dbReference type="PANTHER" id="PTHR11705:SF143">
    <property type="entry name" value="SLL0236 PROTEIN"/>
    <property type="match status" value="1"/>
</dbReference>
<evidence type="ECO:0000256" key="5">
    <source>
        <dbReference type="ARBA" id="ARBA00022833"/>
    </source>
</evidence>
<evidence type="ECO:0000313" key="11">
    <source>
        <dbReference type="EMBL" id="WKW11062.1"/>
    </source>
</evidence>
<dbReference type="SMART" id="SM00631">
    <property type="entry name" value="Zn_pept"/>
    <property type="match status" value="1"/>
</dbReference>
<feature type="region of interest" description="Disordered" evidence="8">
    <location>
        <begin position="176"/>
        <end position="233"/>
    </location>
</feature>
<dbReference type="SUPFAM" id="SSF53187">
    <property type="entry name" value="Zn-dependent exopeptidases"/>
    <property type="match status" value="1"/>
</dbReference>
<dbReference type="GO" id="GO:0006508">
    <property type="term" value="P:proteolysis"/>
    <property type="evidence" value="ECO:0007669"/>
    <property type="project" value="UniProtKB-KW"/>
</dbReference>
<dbReference type="InterPro" id="IPR000834">
    <property type="entry name" value="Peptidase_M14"/>
</dbReference>
<evidence type="ECO:0000313" key="13">
    <source>
        <dbReference type="Proteomes" id="UP001229955"/>
    </source>
</evidence>
<feature type="compositionally biased region" description="Basic and acidic residues" evidence="8">
    <location>
        <begin position="195"/>
        <end position="205"/>
    </location>
</feature>
<dbReference type="PRINTS" id="PR00765">
    <property type="entry name" value="CRBOXYPTASEA"/>
</dbReference>
<evidence type="ECO:0000256" key="4">
    <source>
        <dbReference type="ARBA" id="ARBA00022801"/>
    </source>
</evidence>
<protein>
    <submittedName>
        <fullName evidence="12">M14 family metallopeptidase</fullName>
    </submittedName>
</protein>
<keyword evidence="13" id="KW-1185">Reference proteome</keyword>